<evidence type="ECO:0000313" key="6">
    <source>
        <dbReference type="Proteomes" id="UP000198992"/>
    </source>
</evidence>
<dbReference type="InterPro" id="IPR036271">
    <property type="entry name" value="Tet_transcr_reg_TetR-rel_C_sf"/>
</dbReference>
<dbReference type="InterPro" id="IPR041474">
    <property type="entry name" value="NicS_C"/>
</dbReference>
<dbReference type="InterPro" id="IPR009057">
    <property type="entry name" value="Homeodomain-like_sf"/>
</dbReference>
<sequence length="245" mass="27481">MTETTAPTSPTRTTTRGKRPRDSALTKEAILRAATFEFCHNGLGGARVEAIAQRAKANMRLLYAYFGDKNGLYIAVLEDVYTEIRAAEQRLNLDDLEPIAAMSGLIDFTFTFFGQHQNYIALINTENLQRGRNMRKSRKIADLTLPLVASIESILRRGVAAGLFRDDVDPIQLYVSITAMSYFHVSNRYTLSAMFDKDLGASDWLERRREHAQDMILTWLTAPVGDRKDKSAGSKATARLSKPSR</sequence>
<dbReference type="PROSITE" id="PS50977">
    <property type="entry name" value="HTH_TETR_2"/>
    <property type="match status" value="1"/>
</dbReference>
<gene>
    <name evidence="5" type="ORF">SAMN05444164_1635</name>
</gene>
<dbReference type="OrthoDB" id="2356263at2"/>
<feature type="region of interest" description="Disordered" evidence="3">
    <location>
        <begin position="226"/>
        <end position="245"/>
    </location>
</feature>
<feature type="region of interest" description="Disordered" evidence="3">
    <location>
        <begin position="1"/>
        <end position="22"/>
    </location>
</feature>
<keyword evidence="1 2" id="KW-0238">DNA-binding</keyword>
<dbReference type="Pfam" id="PF17938">
    <property type="entry name" value="TetR_C_29"/>
    <property type="match status" value="1"/>
</dbReference>
<dbReference type="SUPFAM" id="SSF46689">
    <property type="entry name" value="Homeodomain-like"/>
    <property type="match status" value="1"/>
</dbReference>
<dbReference type="AlphaFoldDB" id="A0A1H4RUW8"/>
<evidence type="ECO:0000259" key="4">
    <source>
        <dbReference type="PROSITE" id="PS50977"/>
    </source>
</evidence>
<reference evidence="5 6" key="1">
    <citation type="submission" date="2016-10" db="EMBL/GenBank/DDBJ databases">
        <authorList>
            <person name="de Groot N.N."/>
        </authorList>
    </citation>
    <scope>NUCLEOTIDE SEQUENCE [LARGE SCALE GENOMIC DNA]</scope>
    <source>
        <strain evidence="5 6">MT12</strain>
    </source>
</reference>
<dbReference type="GO" id="GO:0003677">
    <property type="term" value="F:DNA binding"/>
    <property type="evidence" value="ECO:0007669"/>
    <property type="project" value="UniProtKB-UniRule"/>
</dbReference>
<dbReference type="InterPro" id="IPR050109">
    <property type="entry name" value="HTH-type_TetR-like_transc_reg"/>
</dbReference>
<dbReference type="Proteomes" id="UP000198992">
    <property type="component" value="Unassembled WGS sequence"/>
</dbReference>
<dbReference type="Pfam" id="PF00440">
    <property type="entry name" value="TetR_N"/>
    <property type="match status" value="1"/>
</dbReference>
<dbReference type="PANTHER" id="PTHR30328">
    <property type="entry name" value="TRANSCRIPTIONAL REPRESSOR"/>
    <property type="match status" value="1"/>
</dbReference>
<proteinExistence type="predicted"/>
<dbReference type="RefSeq" id="WP_092115056.1">
    <property type="nucleotide sequence ID" value="NZ_FNTH01000001.1"/>
</dbReference>
<organism evidence="5 6">
    <name type="scientific">Bradyrhizobium erythrophlei</name>
    <dbReference type="NCBI Taxonomy" id="1437360"/>
    <lineage>
        <taxon>Bacteria</taxon>
        <taxon>Pseudomonadati</taxon>
        <taxon>Pseudomonadota</taxon>
        <taxon>Alphaproteobacteria</taxon>
        <taxon>Hyphomicrobiales</taxon>
        <taxon>Nitrobacteraceae</taxon>
        <taxon>Bradyrhizobium</taxon>
    </lineage>
</organism>
<dbReference type="SUPFAM" id="SSF48498">
    <property type="entry name" value="Tetracyclin repressor-like, C-terminal domain"/>
    <property type="match status" value="1"/>
</dbReference>
<evidence type="ECO:0000256" key="3">
    <source>
        <dbReference type="SAM" id="MobiDB-lite"/>
    </source>
</evidence>
<feature type="DNA-binding region" description="H-T-H motif" evidence="2">
    <location>
        <begin position="47"/>
        <end position="66"/>
    </location>
</feature>
<dbReference type="PANTHER" id="PTHR30328:SF54">
    <property type="entry name" value="HTH-TYPE TRANSCRIPTIONAL REPRESSOR SCO4008"/>
    <property type="match status" value="1"/>
</dbReference>
<dbReference type="InterPro" id="IPR001647">
    <property type="entry name" value="HTH_TetR"/>
</dbReference>
<dbReference type="EMBL" id="FNTH01000001">
    <property type="protein sequence ID" value="SEC35534.1"/>
    <property type="molecule type" value="Genomic_DNA"/>
</dbReference>
<protein>
    <submittedName>
        <fullName evidence="5">Transcriptional regulator, TetR family</fullName>
    </submittedName>
</protein>
<dbReference type="Gene3D" id="1.10.357.10">
    <property type="entry name" value="Tetracycline Repressor, domain 2"/>
    <property type="match status" value="1"/>
</dbReference>
<accession>A0A1H4RUW8</accession>
<evidence type="ECO:0000313" key="5">
    <source>
        <dbReference type="EMBL" id="SEC35534.1"/>
    </source>
</evidence>
<name>A0A1H4RUW8_9BRAD</name>
<evidence type="ECO:0000256" key="1">
    <source>
        <dbReference type="ARBA" id="ARBA00023125"/>
    </source>
</evidence>
<feature type="compositionally biased region" description="Low complexity" evidence="3">
    <location>
        <begin position="1"/>
        <end position="14"/>
    </location>
</feature>
<feature type="domain" description="HTH tetR-type" evidence="4">
    <location>
        <begin position="24"/>
        <end position="84"/>
    </location>
</feature>
<evidence type="ECO:0000256" key="2">
    <source>
        <dbReference type="PROSITE-ProRule" id="PRU00335"/>
    </source>
</evidence>